<sequence>MTQAPTAAPEPNDDSGLLEGPPLRALNPMLKLALEMGPLVVFFLANQRAGIFMATGLFMGAVLISLAASYALTRRLPIMPMVTAVVVLVFGGLTLYLQDDHFIKLKPTIVNSLFGVVLLGGLAFGKPLLPVVLDTVFRLDHEGWRKLTFRWGLFFFALAAINEVVWRTQTTDFWVNFKVFGIMPLTLAFALSQTPLILKHEIKDEAAGE</sequence>
<evidence type="ECO:0000256" key="1">
    <source>
        <dbReference type="ARBA" id="ARBA00022475"/>
    </source>
</evidence>
<dbReference type="PANTHER" id="PTHR36917">
    <property type="entry name" value="INTRACELLULAR SEPTATION PROTEIN A-RELATED"/>
    <property type="match status" value="1"/>
</dbReference>
<proteinExistence type="inferred from homology"/>
<dbReference type="PANTHER" id="PTHR36917:SF1">
    <property type="entry name" value="INNER MEMBRANE-SPANNING PROTEIN YCIB"/>
    <property type="match status" value="1"/>
</dbReference>
<reference evidence="6" key="2">
    <citation type="submission" date="2020-09" db="EMBL/GenBank/DDBJ databases">
        <authorList>
            <person name="Sun Q."/>
            <person name="Zhou Y."/>
        </authorList>
    </citation>
    <scope>NUCLEOTIDE SEQUENCE</scope>
    <source>
        <strain evidence="6">CGMCC 1.12214</strain>
    </source>
</reference>
<evidence type="ECO:0000256" key="3">
    <source>
        <dbReference type="ARBA" id="ARBA00022989"/>
    </source>
</evidence>
<evidence type="ECO:0000256" key="4">
    <source>
        <dbReference type="ARBA" id="ARBA00023136"/>
    </source>
</evidence>
<evidence type="ECO:0000313" key="7">
    <source>
        <dbReference type="Proteomes" id="UP000603912"/>
    </source>
</evidence>
<feature type="transmembrane region" description="Helical" evidence="5">
    <location>
        <begin position="51"/>
        <end position="72"/>
    </location>
</feature>
<reference evidence="6" key="1">
    <citation type="journal article" date="2014" name="Int. J. Syst. Evol. Microbiol.">
        <title>Complete genome sequence of Corynebacterium casei LMG S-19264T (=DSM 44701T), isolated from a smear-ripened cheese.</title>
        <authorList>
            <consortium name="US DOE Joint Genome Institute (JGI-PGF)"/>
            <person name="Walter F."/>
            <person name="Albersmeier A."/>
            <person name="Kalinowski J."/>
            <person name="Ruckert C."/>
        </authorList>
    </citation>
    <scope>NUCLEOTIDE SEQUENCE</scope>
    <source>
        <strain evidence="6">CGMCC 1.12214</strain>
    </source>
</reference>
<keyword evidence="7" id="KW-1185">Reference proteome</keyword>
<name>A0A917IC17_9HYPH</name>
<dbReference type="InterPro" id="IPR006008">
    <property type="entry name" value="YciB"/>
</dbReference>
<feature type="transmembrane region" description="Helical" evidence="5">
    <location>
        <begin position="109"/>
        <end position="129"/>
    </location>
</feature>
<dbReference type="HAMAP" id="MF_00189">
    <property type="entry name" value="YciB"/>
    <property type="match status" value="1"/>
</dbReference>
<keyword evidence="5" id="KW-0997">Cell inner membrane</keyword>
<dbReference type="NCBIfam" id="TIGR00997">
    <property type="entry name" value="ispZ"/>
    <property type="match status" value="1"/>
</dbReference>
<keyword evidence="1 5" id="KW-1003">Cell membrane</keyword>
<organism evidence="6 7">
    <name type="scientific">Alsobacter metallidurans</name>
    <dbReference type="NCBI Taxonomy" id="340221"/>
    <lineage>
        <taxon>Bacteria</taxon>
        <taxon>Pseudomonadati</taxon>
        <taxon>Pseudomonadota</taxon>
        <taxon>Alphaproteobacteria</taxon>
        <taxon>Hyphomicrobiales</taxon>
        <taxon>Alsobacteraceae</taxon>
        <taxon>Alsobacter</taxon>
    </lineage>
</organism>
<keyword evidence="2 5" id="KW-0812">Transmembrane</keyword>
<gene>
    <name evidence="5" type="primary">yciB</name>
    <name evidence="6" type="ORF">GCM10007036_45450</name>
</gene>
<dbReference type="GO" id="GO:0005886">
    <property type="term" value="C:plasma membrane"/>
    <property type="evidence" value="ECO:0007669"/>
    <property type="project" value="UniProtKB-SubCell"/>
</dbReference>
<evidence type="ECO:0000256" key="2">
    <source>
        <dbReference type="ARBA" id="ARBA00022692"/>
    </source>
</evidence>
<dbReference type="Pfam" id="PF04279">
    <property type="entry name" value="IspA"/>
    <property type="match status" value="1"/>
</dbReference>
<comment type="caution">
    <text evidence="6">The sequence shown here is derived from an EMBL/GenBank/DDBJ whole genome shotgun (WGS) entry which is preliminary data.</text>
</comment>
<dbReference type="RefSeq" id="WP_188520091.1">
    <property type="nucleotide sequence ID" value="NZ_BMES01000003.1"/>
</dbReference>
<dbReference type="NCBIfam" id="NF001323">
    <property type="entry name" value="PRK00259.1-1"/>
    <property type="match status" value="1"/>
</dbReference>
<dbReference type="EMBL" id="BMES01000003">
    <property type="protein sequence ID" value="GGH33092.1"/>
    <property type="molecule type" value="Genomic_DNA"/>
</dbReference>
<comment type="function">
    <text evidence="5">Plays a role in cell envelope biogenesis, maintenance of cell envelope integrity and membrane homeostasis.</text>
</comment>
<comment type="similarity">
    <text evidence="5">Belongs to the YciB family.</text>
</comment>
<feature type="transmembrane region" description="Helical" evidence="5">
    <location>
        <begin position="149"/>
        <end position="166"/>
    </location>
</feature>
<evidence type="ECO:0000313" key="6">
    <source>
        <dbReference type="EMBL" id="GGH33092.1"/>
    </source>
</evidence>
<feature type="transmembrane region" description="Helical" evidence="5">
    <location>
        <begin position="173"/>
        <end position="191"/>
    </location>
</feature>
<dbReference type="AlphaFoldDB" id="A0A917IC17"/>
<evidence type="ECO:0000256" key="5">
    <source>
        <dbReference type="HAMAP-Rule" id="MF_00189"/>
    </source>
</evidence>
<feature type="transmembrane region" description="Helical" evidence="5">
    <location>
        <begin position="78"/>
        <end position="97"/>
    </location>
</feature>
<comment type="subcellular location">
    <subcellularLocation>
        <location evidence="5">Cell inner membrane</location>
        <topology evidence="5">Multi-pass membrane protein</topology>
    </subcellularLocation>
</comment>
<keyword evidence="4 5" id="KW-0472">Membrane</keyword>
<protein>
    <recommendedName>
        <fullName evidence="5">Inner membrane-spanning protein YciB</fullName>
    </recommendedName>
</protein>
<accession>A0A917IC17</accession>
<dbReference type="Proteomes" id="UP000603912">
    <property type="component" value="Unassembled WGS sequence"/>
</dbReference>
<keyword evidence="3 5" id="KW-1133">Transmembrane helix</keyword>